<dbReference type="PROSITE" id="PS50102">
    <property type="entry name" value="RRM"/>
    <property type="match status" value="2"/>
</dbReference>
<dbReference type="InterPro" id="IPR006509">
    <property type="entry name" value="RBM39_SF"/>
</dbReference>
<dbReference type="SUPFAM" id="SSF54928">
    <property type="entry name" value="RNA-binding domain, RBD"/>
    <property type="match status" value="2"/>
</dbReference>
<dbReference type="Pfam" id="PF00076">
    <property type="entry name" value="RRM_1"/>
    <property type="match status" value="2"/>
</dbReference>
<feature type="compositionally biased region" description="Basic and acidic residues" evidence="5">
    <location>
        <begin position="255"/>
        <end position="315"/>
    </location>
</feature>
<organism evidence="7 8">
    <name type="scientific">Zancudomyces culisetae</name>
    <name type="common">Gut fungus</name>
    <name type="synonym">Smittium culisetae</name>
    <dbReference type="NCBI Taxonomy" id="1213189"/>
    <lineage>
        <taxon>Eukaryota</taxon>
        <taxon>Fungi</taxon>
        <taxon>Fungi incertae sedis</taxon>
        <taxon>Zoopagomycota</taxon>
        <taxon>Kickxellomycotina</taxon>
        <taxon>Harpellomycetes</taxon>
        <taxon>Harpellales</taxon>
        <taxon>Legeriomycetaceae</taxon>
        <taxon>Zancudomyces</taxon>
    </lineage>
</organism>
<dbReference type="Pfam" id="PF15519">
    <property type="entry name" value="RBM39linker"/>
    <property type="match status" value="1"/>
</dbReference>
<evidence type="ECO:0000256" key="5">
    <source>
        <dbReference type="SAM" id="MobiDB-lite"/>
    </source>
</evidence>
<dbReference type="CDD" id="cd00590">
    <property type="entry name" value="RRM_SF"/>
    <property type="match status" value="1"/>
</dbReference>
<dbReference type="InterPro" id="IPR000504">
    <property type="entry name" value="RRM_dom"/>
</dbReference>
<dbReference type="EMBL" id="LSSK01000830">
    <property type="protein sequence ID" value="OMH81759.1"/>
    <property type="molecule type" value="Genomic_DNA"/>
</dbReference>
<dbReference type="Pfam" id="PF15982">
    <property type="entry name" value="TMEM135_C_rich"/>
    <property type="match status" value="1"/>
</dbReference>
<evidence type="ECO:0000256" key="2">
    <source>
        <dbReference type="ARBA" id="ARBA00022737"/>
    </source>
</evidence>
<dbReference type="OrthoDB" id="5411533at2759"/>
<keyword evidence="8" id="KW-1185">Reference proteome</keyword>
<dbReference type="SMART" id="SM00360">
    <property type="entry name" value="RRM"/>
    <property type="match status" value="2"/>
</dbReference>
<evidence type="ECO:0000256" key="1">
    <source>
        <dbReference type="ARBA" id="ARBA00022553"/>
    </source>
</evidence>
<dbReference type="GO" id="GO:0006397">
    <property type="term" value="P:mRNA processing"/>
    <property type="evidence" value="ECO:0007669"/>
    <property type="project" value="InterPro"/>
</dbReference>
<feature type="domain" description="RRM" evidence="6">
    <location>
        <begin position="619"/>
        <end position="702"/>
    </location>
</feature>
<reference evidence="8" key="1">
    <citation type="submission" date="2017-01" db="EMBL/GenBank/DDBJ databases">
        <authorList>
            <person name="Wang Y."/>
            <person name="White M."/>
            <person name="Kvist S."/>
            <person name="Moncalvo J.-M."/>
        </authorList>
    </citation>
    <scope>NUCLEOTIDE SEQUENCE [LARGE SCALE GENOMIC DNA]</scope>
    <source>
        <strain evidence="8">COL-18-3</strain>
    </source>
</reference>
<dbReference type="InterPro" id="IPR029123">
    <property type="entry name" value="RBM39_linker"/>
</dbReference>
<dbReference type="GO" id="GO:0003723">
    <property type="term" value="F:RNA binding"/>
    <property type="evidence" value="ECO:0007669"/>
    <property type="project" value="UniProtKB-UniRule"/>
</dbReference>
<dbReference type="AlphaFoldDB" id="A0A1R1PLF3"/>
<protein>
    <submittedName>
        <fullName evidence="7">RNA-binding protein rsd1</fullName>
    </submittedName>
</protein>
<accession>A0A1R1PLF3</accession>
<feature type="region of interest" description="Disordered" evidence="5">
    <location>
        <begin position="243"/>
        <end position="388"/>
    </location>
</feature>
<evidence type="ECO:0000313" key="8">
    <source>
        <dbReference type="Proteomes" id="UP000188320"/>
    </source>
</evidence>
<evidence type="ECO:0000256" key="4">
    <source>
        <dbReference type="PROSITE-ProRule" id="PRU00176"/>
    </source>
</evidence>
<dbReference type="Proteomes" id="UP000188320">
    <property type="component" value="Unassembled WGS sequence"/>
</dbReference>
<keyword evidence="3 4" id="KW-0694">RNA-binding</keyword>
<name>A0A1R1PLF3_ZANCU</name>
<comment type="caution">
    <text evidence="7">The sequence shown here is derived from an EMBL/GenBank/DDBJ whole genome shotgun (WGS) entry which is preliminary data.</text>
</comment>
<dbReference type="InterPro" id="IPR012677">
    <property type="entry name" value="Nucleotide-bd_a/b_plait_sf"/>
</dbReference>
<keyword evidence="1" id="KW-0597">Phosphoprotein</keyword>
<evidence type="ECO:0000256" key="3">
    <source>
        <dbReference type="ARBA" id="ARBA00022884"/>
    </source>
</evidence>
<evidence type="ECO:0000313" key="7">
    <source>
        <dbReference type="EMBL" id="OMH81759.1"/>
    </source>
</evidence>
<feature type="domain" description="RRM" evidence="6">
    <location>
        <begin position="493"/>
        <end position="570"/>
    </location>
</feature>
<sequence length="710" mass="80889">MNYGPTMLMAVSTSYVAHALLKASHLFPRSYYRFLMTYSGFSTKLPGHLEDIFPLFTKLVDYEYETNSTALTRIPDGMKTYEMFEQHPVASSFADAHDKSLSHDWVQCAILHPYTPHCSVGFVHFLKEVFPKSLLIYLPLNFASAVIFKRKALIVDPVRSSTHILKASLRSSTFFALMVACAGTAPCYLKRILGFEHPSIYYVNGLFAGLSVLVEKPSRRMELGMADCRLTIKLNMANRKCKKWRMVQKSRHTKKNENNIRQEEDKKKYTSEKELENDRSHEEMKIRGMGMEPRKQNGSENDVKNGSERAARESEGLQEVEMEDVRETRDRKRNGRSSRERSNESDSRDSREQRRERGRSERYDSRDRRQRDRSRAGSRKRDRYSSRDRVRDFLRDTEEELTRGKAEPRNSLQEKHERDRRTVFINWIGFYSVAYVEFREIESAVKAVELSGQKLLGIPIIVQFSEAEKNRQAQPKEYGIGGVPINNDLTRVRQICVSNIPSAIGSEDLKSLFETFGSVESCVFRTRGETGEPKKAYITYTHSQNADSAAEKMDGFELLGNSIRVWIPRSSEVFSETGAQGPVQPESAANSPAQPAPTTPTVTLQKIPAEEDTKNAATDCILLCNMFDPDEESSDDWVHEIEEDTKDEVCKYGTVTAIKLIPSKLGEIYIRFSSADEAIAASKALDGRWFDGKKVSATFVSSDKYSTIFA</sequence>
<dbReference type="PANTHER" id="PTHR48036">
    <property type="entry name" value="SPLICING FACTOR (PAD-1), PUTATIVE (AFU_ORTHOLOGUE AFUA_1G15810)-RELATED"/>
    <property type="match status" value="1"/>
</dbReference>
<dbReference type="CDD" id="cd12285">
    <property type="entry name" value="RRM3_RBM39_like"/>
    <property type="match status" value="1"/>
</dbReference>
<evidence type="ECO:0000259" key="6">
    <source>
        <dbReference type="PROSITE" id="PS50102"/>
    </source>
</evidence>
<feature type="compositionally biased region" description="Basic and acidic residues" evidence="5">
    <location>
        <begin position="337"/>
        <end position="375"/>
    </location>
</feature>
<keyword evidence="2" id="KW-0677">Repeat</keyword>
<dbReference type="GO" id="GO:0005634">
    <property type="term" value="C:nucleus"/>
    <property type="evidence" value="ECO:0007669"/>
    <property type="project" value="InterPro"/>
</dbReference>
<dbReference type="InterPro" id="IPR035979">
    <property type="entry name" value="RBD_domain_sf"/>
</dbReference>
<feature type="region of interest" description="Disordered" evidence="5">
    <location>
        <begin position="576"/>
        <end position="601"/>
    </location>
</feature>
<dbReference type="InterPro" id="IPR031926">
    <property type="entry name" value="TMEM135_N"/>
</dbReference>
<dbReference type="Gene3D" id="3.30.70.330">
    <property type="match status" value="3"/>
</dbReference>
<proteinExistence type="predicted"/>
<gene>
    <name evidence="7" type="ORF">AX774_g4781</name>
</gene>
<feature type="compositionally biased region" description="Basic residues" evidence="5">
    <location>
        <begin position="243"/>
        <end position="254"/>
    </location>
</feature>